<dbReference type="NCBIfam" id="NF033593">
    <property type="entry name" value="transpos_ISNCY_1"/>
    <property type="match status" value="1"/>
</dbReference>
<accession>A0A0L8BLQ1</accession>
<dbReference type="PATRIC" id="fig|106592.7.peg.2425"/>
<organism evidence="3 4">
    <name type="scientific">Ensifer adhaerens</name>
    <name type="common">Sinorhizobium morelense</name>
    <dbReference type="NCBI Taxonomy" id="106592"/>
    <lineage>
        <taxon>Bacteria</taxon>
        <taxon>Pseudomonadati</taxon>
        <taxon>Pseudomonadota</taxon>
        <taxon>Alphaproteobacteria</taxon>
        <taxon>Hyphomicrobiales</taxon>
        <taxon>Rhizobiaceae</taxon>
        <taxon>Sinorhizobium/Ensifer group</taxon>
        <taxon>Ensifer</taxon>
    </lineage>
</organism>
<evidence type="ECO:0000313" key="4">
    <source>
        <dbReference type="Proteomes" id="UP000037425"/>
    </source>
</evidence>
<dbReference type="Proteomes" id="UP000037425">
    <property type="component" value="Unassembled WGS sequence"/>
</dbReference>
<reference evidence="4" key="1">
    <citation type="submission" date="2015-07" db="EMBL/GenBank/DDBJ databases">
        <title>Whole genome sequence of an Ensifer adhaerens strain isolated from a cave pool in the Wind Cave National Park.</title>
        <authorList>
            <person name="Eng W.W.H."/>
            <person name="Gan H.M."/>
            <person name="Barton H.A."/>
            <person name="Savka M.A."/>
        </authorList>
    </citation>
    <scope>NUCLEOTIDE SEQUENCE [LARGE SCALE GENOMIC DNA]</scope>
    <source>
        <strain evidence="4">SD006</strain>
    </source>
</reference>
<protein>
    <submittedName>
        <fullName evidence="3">Transposase</fullName>
    </submittedName>
</protein>
<dbReference type="RefSeq" id="WP_053251087.1">
    <property type="nucleotide sequence ID" value="NZ_LGAP01000018.1"/>
</dbReference>
<comment type="caution">
    <text evidence="3">The sequence shown here is derived from an EMBL/GenBank/DDBJ whole genome shotgun (WGS) entry which is preliminary data.</text>
</comment>
<feature type="domain" description="Transposase IS4-like" evidence="1">
    <location>
        <begin position="296"/>
        <end position="435"/>
    </location>
</feature>
<dbReference type="InterPro" id="IPR008490">
    <property type="entry name" value="Transposase_InsH_N"/>
</dbReference>
<dbReference type="Pfam" id="PF05598">
    <property type="entry name" value="DUF772"/>
    <property type="match status" value="1"/>
</dbReference>
<dbReference type="Pfam" id="PF01609">
    <property type="entry name" value="DDE_Tnp_1"/>
    <property type="match status" value="1"/>
</dbReference>
<dbReference type="GO" id="GO:0004803">
    <property type="term" value="F:transposase activity"/>
    <property type="evidence" value="ECO:0007669"/>
    <property type="project" value="InterPro"/>
</dbReference>
<dbReference type="AlphaFoldDB" id="A0A0L8BLQ1"/>
<gene>
    <name evidence="3" type="ORF">AC244_22765</name>
</gene>
<dbReference type="OrthoDB" id="8086971at2"/>
<sequence length="444" mass="49923">MRQERTVQSNIFDLFAEHEIGRELKAMSQWLDEHRDLLGLVAQDLRRHGVKETGREGLPAEAVLRCALLKQHRQLSYEELAFHLEDSASFRAFARLPWGCSPKKSVLHKTISAIRAETFEAINRVLLTSARQDKVERGKVVRIDSTVTSALMHEPSDSSLLWDCVRVMVRLLQQAASLGSAIPWHDHCRAAKKRSRAIQFTRGRPKRVQHYRALLRITCTTLSYLEQAAAQLPLAAGPAVELWQAQVRHYKPLIERIIAQTERRVPAGGAGPAGDKLVSLFEPHADIIVKGSRDVEYGHKINLTTGTSGLILDLVVEAGNPADSERLLPMLERHIGIWGEPPRQAAADGGYASRENLSGAKAWGVRDVAFHKKCGLKIEDMVKSRWVYRKLRNFRAGIEAGISCLKRAYGLGRCTWRGLDHFKTYVWSSVVAYNLALFARLRPN</sequence>
<evidence type="ECO:0000259" key="1">
    <source>
        <dbReference type="Pfam" id="PF01609"/>
    </source>
</evidence>
<evidence type="ECO:0000313" key="3">
    <source>
        <dbReference type="EMBL" id="KOF15591.1"/>
    </source>
</evidence>
<evidence type="ECO:0000259" key="2">
    <source>
        <dbReference type="Pfam" id="PF05598"/>
    </source>
</evidence>
<feature type="domain" description="Transposase InsH N-terminal" evidence="2">
    <location>
        <begin position="23"/>
        <end position="115"/>
    </location>
</feature>
<name>A0A0L8BLQ1_ENSAD</name>
<dbReference type="PANTHER" id="PTHR33803:SF3">
    <property type="entry name" value="BLL1974 PROTEIN"/>
    <property type="match status" value="1"/>
</dbReference>
<dbReference type="GO" id="GO:0003677">
    <property type="term" value="F:DNA binding"/>
    <property type="evidence" value="ECO:0007669"/>
    <property type="project" value="InterPro"/>
</dbReference>
<proteinExistence type="predicted"/>
<dbReference type="PANTHER" id="PTHR33803">
    <property type="entry name" value="IS1478 TRANSPOSASE"/>
    <property type="match status" value="1"/>
</dbReference>
<dbReference type="EMBL" id="LGAP01000018">
    <property type="protein sequence ID" value="KOF15591.1"/>
    <property type="molecule type" value="Genomic_DNA"/>
</dbReference>
<dbReference type="InterPro" id="IPR002559">
    <property type="entry name" value="Transposase_11"/>
</dbReference>
<dbReference type="GO" id="GO:0006313">
    <property type="term" value="P:DNA transposition"/>
    <property type="evidence" value="ECO:0007669"/>
    <property type="project" value="InterPro"/>
</dbReference>